<gene>
    <name evidence="3" type="ORF">GCM10025869_28470</name>
</gene>
<dbReference type="EMBL" id="BSVA01000001">
    <property type="protein sequence ID" value="GMA92318.1"/>
    <property type="molecule type" value="Genomic_DNA"/>
</dbReference>
<dbReference type="Pfam" id="PF01408">
    <property type="entry name" value="GFO_IDH_MocA"/>
    <property type="match status" value="1"/>
</dbReference>
<dbReference type="RefSeq" id="WP_284301019.1">
    <property type="nucleotide sequence ID" value="NZ_BSVA01000001.1"/>
</dbReference>
<organism evidence="3 4">
    <name type="scientific">Homoserinibacter gongjuensis</name>
    <dbReference type="NCBI Taxonomy" id="1162968"/>
    <lineage>
        <taxon>Bacteria</taxon>
        <taxon>Bacillati</taxon>
        <taxon>Actinomycetota</taxon>
        <taxon>Actinomycetes</taxon>
        <taxon>Micrococcales</taxon>
        <taxon>Microbacteriaceae</taxon>
        <taxon>Homoserinibacter</taxon>
    </lineage>
</organism>
<protein>
    <submittedName>
        <fullName evidence="3">Oxidoreductase</fullName>
    </submittedName>
</protein>
<dbReference type="PANTHER" id="PTHR43818:SF11">
    <property type="entry name" value="BCDNA.GH03377"/>
    <property type="match status" value="1"/>
</dbReference>
<dbReference type="PANTHER" id="PTHR43818">
    <property type="entry name" value="BCDNA.GH03377"/>
    <property type="match status" value="1"/>
</dbReference>
<sequence>MTLRMGLAGTGYWADVTHAAAVGDAPSWELTAVWGRDASRAAELAARHDARHAGDDFDAFLAQVDAVTFAIPPHVQSELALRAVQAGKHVALEKPVALDPAAAHRLVEAAEAHDVATVVMFTMMYDPRMRAIVDETRAGRHWTGGAGLWLGSALSDDNPFNTPWRHEELPIWDVGPHAVAALWCTVGPIVDVLSAVYEDDMMHVVFAHEGGRTSSCSMTLRAPDAADGFSTLVWGDSGRLELPVDDVDSRASFATAYEELAELIRTGERHHDYDVRFGTRIVEVSALAQDRIRR</sequence>
<dbReference type="SUPFAM" id="SSF55347">
    <property type="entry name" value="Glyceraldehyde-3-phosphate dehydrogenase-like, C-terminal domain"/>
    <property type="match status" value="1"/>
</dbReference>
<comment type="caution">
    <text evidence="3">The sequence shown here is derived from an EMBL/GenBank/DDBJ whole genome shotgun (WGS) entry which is preliminary data.</text>
</comment>
<dbReference type="Gene3D" id="3.30.360.10">
    <property type="entry name" value="Dihydrodipicolinate Reductase, domain 2"/>
    <property type="match status" value="1"/>
</dbReference>
<dbReference type="InterPro" id="IPR036291">
    <property type="entry name" value="NAD(P)-bd_dom_sf"/>
</dbReference>
<feature type="domain" description="Gfo/Idh/MocA-like oxidoreductase N-terminal" evidence="2">
    <location>
        <begin position="3"/>
        <end position="119"/>
    </location>
</feature>
<evidence type="ECO:0000256" key="1">
    <source>
        <dbReference type="ARBA" id="ARBA00023002"/>
    </source>
</evidence>
<dbReference type="Proteomes" id="UP001157069">
    <property type="component" value="Unassembled WGS sequence"/>
</dbReference>
<evidence type="ECO:0000313" key="3">
    <source>
        <dbReference type="EMBL" id="GMA92318.1"/>
    </source>
</evidence>
<dbReference type="InterPro" id="IPR050463">
    <property type="entry name" value="Gfo/Idh/MocA_oxidrdct_glycsds"/>
</dbReference>
<accession>A0ABQ6JVS5</accession>
<name>A0ABQ6JVS5_9MICO</name>
<keyword evidence="4" id="KW-1185">Reference proteome</keyword>
<evidence type="ECO:0000313" key="4">
    <source>
        <dbReference type="Proteomes" id="UP001157069"/>
    </source>
</evidence>
<reference evidence="4" key="1">
    <citation type="journal article" date="2019" name="Int. J. Syst. Evol. Microbiol.">
        <title>The Global Catalogue of Microorganisms (GCM) 10K type strain sequencing project: providing services to taxonomists for standard genome sequencing and annotation.</title>
        <authorList>
            <consortium name="The Broad Institute Genomics Platform"/>
            <consortium name="The Broad Institute Genome Sequencing Center for Infectious Disease"/>
            <person name="Wu L."/>
            <person name="Ma J."/>
        </authorList>
    </citation>
    <scope>NUCLEOTIDE SEQUENCE [LARGE SCALE GENOMIC DNA]</scope>
    <source>
        <strain evidence="4">NBRC 108755</strain>
    </source>
</reference>
<dbReference type="InterPro" id="IPR000683">
    <property type="entry name" value="Gfo/Idh/MocA-like_OxRdtase_N"/>
</dbReference>
<proteinExistence type="predicted"/>
<dbReference type="SUPFAM" id="SSF51735">
    <property type="entry name" value="NAD(P)-binding Rossmann-fold domains"/>
    <property type="match status" value="1"/>
</dbReference>
<evidence type="ECO:0000259" key="2">
    <source>
        <dbReference type="Pfam" id="PF01408"/>
    </source>
</evidence>
<dbReference type="Gene3D" id="3.40.50.720">
    <property type="entry name" value="NAD(P)-binding Rossmann-like Domain"/>
    <property type="match status" value="1"/>
</dbReference>
<keyword evidence="1" id="KW-0560">Oxidoreductase</keyword>